<accession>A0A2P4SF90</accession>
<dbReference type="GO" id="GO:0005615">
    <property type="term" value="C:extracellular space"/>
    <property type="evidence" value="ECO:0007669"/>
    <property type="project" value="TreeGrafter"/>
</dbReference>
<dbReference type="Pfam" id="PF00014">
    <property type="entry name" value="Kunitz_BPTI"/>
    <property type="match status" value="1"/>
</dbReference>
<dbReference type="CDD" id="cd22629">
    <property type="entry name" value="Kunitz_collagen_alpha3_VI"/>
    <property type="match status" value="1"/>
</dbReference>
<dbReference type="AlphaFoldDB" id="A0A2P4SF90"/>
<dbReference type="Proteomes" id="UP000237246">
    <property type="component" value="Unassembled WGS sequence"/>
</dbReference>
<gene>
    <name evidence="3" type="ORF">CIB84_013479</name>
</gene>
<evidence type="ECO:0000313" key="3">
    <source>
        <dbReference type="EMBL" id="POI22773.1"/>
    </source>
</evidence>
<dbReference type="PANTHER" id="PTHR10083:SF374">
    <property type="entry name" value="BPTI_KUNITZ INHIBITOR DOMAIN-CONTAINING PROTEIN"/>
    <property type="match status" value="1"/>
</dbReference>
<dbReference type="SUPFAM" id="SSF57362">
    <property type="entry name" value="BPTI-like"/>
    <property type="match status" value="1"/>
</dbReference>
<evidence type="ECO:0000256" key="1">
    <source>
        <dbReference type="ARBA" id="ARBA00023157"/>
    </source>
</evidence>
<dbReference type="InterPro" id="IPR020901">
    <property type="entry name" value="Prtase_inh_Kunz-CS"/>
</dbReference>
<dbReference type="InterPro" id="IPR050098">
    <property type="entry name" value="TFPI/VKTCI-like"/>
</dbReference>
<keyword evidence="4" id="KW-1185">Reference proteome</keyword>
<dbReference type="PROSITE" id="PS00280">
    <property type="entry name" value="BPTI_KUNITZ_1"/>
    <property type="match status" value="1"/>
</dbReference>
<proteinExistence type="predicted"/>
<dbReference type="PANTHER" id="PTHR10083">
    <property type="entry name" value="KUNITZ-TYPE PROTEASE INHIBITOR-RELATED"/>
    <property type="match status" value="1"/>
</dbReference>
<dbReference type="GO" id="GO:0004867">
    <property type="term" value="F:serine-type endopeptidase inhibitor activity"/>
    <property type="evidence" value="ECO:0007669"/>
    <property type="project" value="InterPro"/>
</dbReference>
<dbReference type="PRINTS" id="PR00759">
    <property type="entry name" value="BASICPTASE"/>
</dbReference>
<dbReference type="PROSITE" id="PS50279">
    <property type="entry name" value="BPTI_KUNITZ_2"/>
    <property type="match status" value="1"/>
</dbReference>
<name>A0A2P4SF90_BAMTH</name>
<organism evidence="3 4">
    <name type="scientific">Bambusicola thoracicus</name>
    <name type="common">Chinese bamboo-partridge</name>
    <name type="synonym">Perdix thoracica</name>
    <dbReference type="NCBI Taxonomy" id="9083"/>
    <lineage>
        <taxon>Eukaryota</taxon>
        <taxon>Metazoa</taxon>
        <taxon>Chordata</taxon>
        <taxon>Craniata</taxon>
        <taxon>Vertebrata</taxon>
        <taxon>Euteleostomi</taxon>
        <taxon>Archelosauria</taxon>
        <taxon>Archosauria</taxon>
        <taxon>Dinosauria</taxon>
        <taxon>Saurischia</taxon>
        <taxon>Theropoda</taxon>
        <taxon>Coelurosauria</taxon>
        <taxon>Aves</taxon>
        <taxon>Neognathae</taxon>
        <taxon>Galloanserae</taxon>
        <taxon>Galliformes</taxon>
        <taxon>Phasianidae</taxon>
        <taxon>Perdicinae</taxon>
        <taxon>Bambusicola</taxon>
    </lineage>
</organism>
<evidence type="ECO:0000259" key="2">
    <source>
        <dbReference type="PROSITE" id="PS50279"/>
    </source>
</evidence>
<dbReference type="SMART" id="SM00131">
    <property type="entry name" value="KU"/>
    <property type="match status" value="1"/>
</dbReference>
<protein>
    <recommendedName>
        <fullName evidence="2">BPTI/Kunitz inhibitor domain-containing protein</fullName>
    </recommendedName>
</protein>
<dbReference type="InterPro" id="IPR036880">
    <property type="entry name" value="Kunitz_BPTI_sf"/>
</dbReference>
<keyword evidence="1" id="KW-1015">Disulfide bond</keyword>
<dbReference type="Gene3D" id="4.10.410.10">
    <property type="entry name" value="Pancreatic trypsin inhibitor Kunitz domain"/>
    <property type="match status" value="1"/>
</dbReference>
<sequence>MDICLLQKEEGTCRDFVLKWHYDLKTKSCARFWYGGCGGNENRFNTQKECEKACSPGNISPGVVTTIGT</sequence>
<dbReference type="OrthoDB" id="9112501at2759"/>
<feature type="domain" description="BPTI/Kunitz inhibitor" evidence="2">
    <location>
        <begin position="4"/>
        <end position="54"/>
    </location>
</feature>
<dbReference type="FunFam" id="4.10.410.10:FF:000007">
    <property type="entry name" value="Collagen type VI alpha 3 chain"/>
    <property type="match status" value="1"/>
</dbReference>
<comment type="caution">
    <text evidence="3">The sequence shown here is derived from an EMBL/GenBank/DDBJ whole genome shotgun (WGS) entry which is preliminary data.</text>
</comment>
<reference evidence="3 4" key="1">
    <citation type="submission" date="2018-01" db="EMBL/GenBank/DDBJ databases">
        <title>Comparison of the Chinese Bamboo Partridge and Red Junglefowl genome sequences highlights the importance of demography in genome evolution.</title>
        <authorList>
            <person name="Tiley G.P."/>
            <person name="Kimball R.T."/>
            <person name="Braun E.L."/>
            <person name="Burleigh J.G."/>
        </authorList>
    </citation>
    <scope>NUCLEOTIDE SEQUENCE [LARGE SCALE GENOMIC DNA]</scope>
    <source>
        <strain evidence="3">RTK389</strain>
        <tissue evidence="3">Blood</tissue>
    </source>
</reference>
<dbReference type="EMBL" id="PPHD01055032">
    <property type="protein sequence ID" value="POI22773.1"/>
    <property type="molecule type" value="Genomic_DNA"/>
</dbReference>
<dbReference type="InterPro" id="IPR002223">
    <property type="entry name" value="Kunitz_BPTI"/>
</dbReference>
<evidence type="ECO:0000313" key="4">
    <source>
        <dbReference type="Proteomes" id="UP000237246"/>
    </source>
</evidence>